<proteinExistence type="inferred from homology"/>
<dbReference type="Gene3D" id="3.40.50.300">
    <property type="entry name" value="P-loop containing nucleotide triphosphate hydrolases"/>
    <property type="match status" value="2"/>
</dbReference>
<dbReference type="InterPro" id="IPR017871">
    <property type="entry name" value="ABC_transporter-like_CS"/>
</dbReference>
<evidence type="ECO:0000256" key="2">
    <source>
        <dbReference type="ARBA" id="ARBA00005417"/>
    </source>
</evidence>
<reference evidence="9 10" key="1">
    <citation type="submission" date="2023-05" db="EMBL/GenBank/DDBJ databases">
        <title>Pseudodonghicola sp. nov.</title>
        <authorList>
            <person name="Huang J."/>
        </authorList>
    </citation>
    <scope>NUCLEOTIDE SEQUENCE [LARGE SCALE GENOMIC DNA]</scope>
    <source>
        <strain evidence="9 10">IC7</strain>
    </source>
</reference>
<comment type="similarity">
    <text evidence="2">Belongs to the ABC transporter superfamily.</text>
</comment>
<dbReference type="InterPro" id="IPR003439">
    <property type="entry name" value="ABC_transporter-like_ATP-bd"/>
</dbReference>
<feature type="domain" description="ABC transporter" evidence="8">
    <location>
        <begin position="6"/>
        <end position="259"/>
    </location>
</feature>
<dbReference type="PANTHER" id="PTHR43297">
    <property type="entry name" value="OLIGOPEPTIDE TRANSPORT ATP-BINDING PROTEIN APPD"/>
    <property type="match status" value="1"/>
</dbReference>
<dbReference type="InterPro" id="IPR003593">
    <property type="entry name" value="AAA+_ATPase"/>
</dbReference>
<dbReference type="EMBL" id="JASNJD010000018">
    <property type="protein sequence ID" value="MDK3019751.1"/>
    <property type="molecule type" value="Genomic_DNA"/>
</dbReference>
<dbReference type="InterPro" id="IPR013563">
    <property type="entry name" value="Oligopep_ABC_C"/>
</dbReference>
<dbReference type="PANTHER" id="PTHR43297:SF2">
    <property type="entry name" value="DIPEPTIDE TRANSPORT ATP-BINDING PROTEIN DPPD"/>
    <property type="match status" value="1"/>
</dbReference>
<accession>A0ABT7F572</accession>
<dbReference type="PROSITE" id="PS00211">
    <property type="entry name" value="ABC_TRANSPORTER_1"/>
    <property type="match status" value="2"/>
</dbReference>
<keyword evidence="6 9" id="KW-0067">ATP-binding</keyword>
<keyword evidence="10" id="KW-1185">Reference proteome</keyword>
<evidence type="ECO:0000256" key="6">
    <source>
        <dbReference type="ARBA" id="ARBA00022840"/>
    </source>
</evidence>
<evidence type="ECO:0000256" key="4">
    <source>
        <dbReference type="ARBA" id="ARBA00022475"/>
    </source>
</evidence>
<name>A0ABT7F572_9RHOB</name>
<dbReference type="SUPFAM" id="SSF52540">
    <property type="entry name" value="P-loop containing nucleoside triphosphate hydrolases"/>
    <property type="match status" value="2"/>
</dbReference>
<keyword evidence="4" id="KW-1003">Cell membrane</keyword>
<dbReference type="GO" id="GO:0005524">
    <property type="term" value="F:ATP binding"/>
    <property type="evidence" value="ECO:0007669"/>
    <property type="project" value="UniProtKB-KW"/>
</dbReference>
<evidence type="ECO:0000256" key="5">
    <source>
        <dbReference type="ARBA" id="ARBA00022741"/>
    </source>
</evidence>
<keyword evidence="7" id="KW-0472">Membrane</keyword>
<dbReference type="SMART" id="SM00382">
    <property type="entry name" value="AAA"/>
    <property type="match status" value="2"/>
</dbReference>
<dbReference type="Pfam" id="PF00005">
    <property type="entry name" value="ABC_tran"/>
    <property type="match status" value="2"/>
</dbReference>
<dbReference type="InterPro" id="IPR027417">
    <property type="entry name" value="P-loop_NTPase"/>
</dbReference>
<organism evidence="9 10">
    <name type="scientific">Pseudodonghicola flavimaris</name>
    <dbReference type="NCBI Taxonomy" id="3050036"/>
    <lineage>
        <taxon>Bacteria</taxon>
        <taxon>Pseudomonadati</taxon>
        <taxon>Pseudomonadota</taxon>
        <taxon>Alphaproteobacteria</taxon>
        <taxon>Rhodobacterales</taxon>
        <taxon>Paracoccaceae</taxon>
        <taxon>Pseudodonghicola</taxon>
    </lineage>
</organism>
<sequence>MTQNATEVLNIGKLSVRLPDGADRPFAVHDMDLKIEKGEILCVVGESGSGKSMTANAVMGLLPKSLRFGADHIRLNDRDLLRQPRSTLRDLRGREVAMIFQEPLSALNPLMRIGDQIAEVMKVHPGSDFNDVRARVIQLLEFVGLPEPETIRHSYPFRLSGGQRQRVMIAIALALEPDLLIADEPTTALDVTTQAQILDLMKRIRDEKGMGIMMITHDIGVVAELADRVIVMRQGEMLEEGTVAEVLEAPKHAYTRQLIDAVPMMLPKDARQIGTPPLISVRNLNKIYGKPGGKTRAVHAVNDVSFDLRAGETLSVVGESGSGKSTIAKLLVKLEEPDSGQYELDGEDVTHLSVRAFRPKRRVIQMIFQDPFSSLNPQHTVARSITAGPLAAGVPQDRAMEDARRLISRVGLDESALNRFPHEFSGGQRQRIGIARALAMSPRVLVADESVSALDVSVQAKVLDLLADLQREYDLGMIFITHDLRVACQISDNLVVMLRGRIVERGTAHDVLLQPKDPYTRALVAALPGQAWEKRREAAMAAGHRA</sequence>
<comment type="caution">
    <text evidence="9">The sequence shown here is derived from an EMBL/GenBank/DDBJ whole genome shotgun (WGS) entry which is preliminary data.</text>
</comment>
<feature type="domain" description="ABC transporter" evidence="8">
    <location>
        <begin position="279"/>
        <end position="524"/>
    </location>
</feature>
<dbReference type="NCBIfam" id="NF007739">
    <property type="entry name" value="PRK10419.1"/>
    <property type="match status" value="2"/>
</dbReference>
<comment type="subcellular location">
    <subcellularLocation>
        <location evidence="1">Cell inner membrane</location>
        <topology evidence="1">Peripheral membrane protein</topology>
    </subcellularLocation>
</comment>
<dbReference type="CDD" id="cd03257">
    <property type="entry name" value="ABC_NikE_OppD_transporters"/>
    <property type="match status" value="2"/>
</dbReference>
<dbReference type="Proteomes" id="UP001243757">
    <property type="component" value="Unassembled WGS sequence"/>
</dbReference>
<gene>
    <name evidence="9" type="ORF">QO033_18885</name>
</gene>
<evidence type="ECO:0000259" key="8">
    <source>
        <dbReference type="PROSITE" id="PS50893"/>
    </source>
</evidence>
<dbReference type="RefSeq" id="WP_284482524.1">
    <property type="nucleotide sequence ID" value="NZ_JASNJD010000018.1"/>
</dbReference>
<keyword evidence="5" id="KW-0547">Nucleotide-binding</keyword>
<keyword evidence="3" id="KW-0813">Transport</keyword>
<dbReference type="Pfam" id="PF08352">
    <property type="entry name" value="oligo_HPY"/>
    <property type="match status" value="2"/>
</dbReference>
<dbReference type="InterPro" id="IPR050388">
    <property type="entry name" value="ABC_Ni/Peptide_Import"/>
</dbReference>
<evidence type="ECO:0000313" key="9">
    <source>
        <dbReference type="EMBL" id="MDK3019751.1"/>
    </source>
</evidence>
<dbReference type="PROSITE" id="PS50893">
    <property type="entry name" value="ABC_TRANSPORTER_2"/>
    <property type="match status" value="2"/>
</dbReference>
<evidence type="ECO:0000256" key="1">
    <source>
        <dbReference type="ARBA" id="ARBA00004417"/>
    </source>
</evidence>
<evidence type="ECO:0000256" key="7">
    <source>
        <dbReference type="ARBA" id="ARBA00023136"/>
    </source>
</evidence>
<evidence type="ECO:0000256" key="3">
    <source>
        <dbReference type="ARBA" id="ARBA00022448"/>
    </source>
</evidence>
<protein>
    <submittedName>
        <fullName evidence="9">ABC transporter ATP-binding protein</fullName>
    </submittedName>
</protein>
<evidence type="ECO:0000313" key="10">
    <source>
        <dbReference type="Proteomes" id="UP001243757"/>
    </source>
</evidence>
<dbReference type="NCBIfam" id="NF008453">
    <property type="entry name" value="PRK11308.1"/>
    <property type="match status" value="2"/>
</dbReference>